<dbReference type="PANTHER" id="PTHR37812:SF1">
    <property type="entry name" value="MU-LIKE PROPHAGE FLUMU PROTEIN C"/>
    <property type="match status" value="1"/>
</dbReference>
<dbReference type="InterPro" id="IPR052411">
    <property type="entry name" value="c-mor_Regulatory_Protein"/>
</dbReference>
<evidence type="ECO:0000313" key="3">
    <source>
        <dbReference type="Proteomes" id="UP000186469"/>
    </source>
</evidence>
<evidence type="ECO:0000259" key="1">
    <source>
        <dbReference type="Pfam" id="PF08765"/>
    </source>
</evidence>
<reference evidence="2 3" key="1">
    <citation type="submission" date="2016-12" db="EMBL/GenBank/DDBJ databases">
        <authorList>
            <person name="Song W.-J."/>
            <person name="Kurnit D.M."/>
        </authorList>
    </citation>
    <scope>NUCLEOTIDE SEQUENCE [LARGE SCALE GENOMIC DNA]</scope>
    <source>
        <strain evidence="2 3">DSM 11393</strain>
    </source>
</reference>
<accession>A0A1M7TIZ5</accession>
<dbReference type="STRING" id="1121455.SAMN02745728_02059"/>
<name>A0A1M7TIZ5_9BACT</name>
<dbReference type="EMBL" id="FRDI01000013">
    <property type="protein sequence ID" value="SHN70603.1"/>
    <property type="molecule type" value="Genomic_DNA"/>
</dbReference>
<dbReference type="Gene3D" id="1.10.10.60">
    <property type="entry name" value="Homeodomain-like"/>
    <property type="match status" value="1"/>
</dbReference>
<dbReference type="Proteomes" id="UP000186469">
    <property type="component" value="Unassembled WGS sequence"/>
</dbReference>
<dbReference type="InterPro" id="IPR014875">
    <property type="entry name" value="Mor_transcription_activator"/>
</dbReference>
<dbReference type="SUPFAM" id="SSF46689">
    <property type="entry name" value="Homeodomain-like"/>
    <property type="match status" value="1"/>
</dbReference>
<feature type="domain" description="Mor transcription activator" evidence="1">
    <location>
        <begin position="7"/>
        <end position="108"/>
    </location>
</feature>
<dbReference type="OrthoDB" id="5465334at2"/>
<dbReference type="Pfam" id="PF08765">
    <property type="entry name" value="Mor"/>
    <property type="match status" value="1"/>
</dbReference>
<evidence type="ECO:0000313" key="2">
    <source>
        <dbReference type="EMBL" id="SHN70603.1"/>
    </source>
</evidence>
<gene>
    <name evidence="2" type="ORF">SAMN02745728_02059</name>
</gene>
<dbReference type="InterPro" id="IPR009057">
    <property type="entry name" value="Homeodomain-like_sf"/>
</dbReference>
<organism evidence="2 3">
    <name type="scientific">Desulfovibrio litoralis DSM 11393</name>
    <dbReference type="NCBI Taxonomy" id="1121455"/>
    <lineage>
        <taxon>Bacteria</taxon>
        <taxon>Pseudomonadati</taxon>
        <taxon>Thermodesulfobacteriota</taxon>
        <taxon>Desulfovibrionia</taxon>
        <taxon>Desulfovibrionales</taxon>
        <taxon>Desulfovibrionaceae</taxon>
        <taxon>Desulfovibrio</taxon>
    </lineage>
</organism>
<protein>
    <submittedName>
        <fullName evidence="2">Mor transcription activator family protein</fullName>
    </submittedName>
</protein>
<dbReference type="AlphaFoldDB" id="A0A1M7TIZ5"/>
<dbReference type="RefSeq" id="WP_072697737.1">
    <property type="nucleotide sequence ID" value="NZ_FRDI01000013.1"/>
</dbReference>
<proteinExistence type="predicted"/>
<sequence>MSKKYLSRGPELLQDFQSRLELNLREHGIKKEEATRISLSITQELTHAWGGQNIYFPKGTSFRAQSRDWQIFNEFNGSNHVELAKKYQLAIQHIYRIIALCRKKRKEKTEVI</sequence>
<keyword evidence="3" id="KW-1185">Reference proteome</keyword>
<dbReference type="PANTHER" id="PTHR37812">
    <property type="entry name" value="MU-LIKE PROPHAGE FLUMU PROTEIN C"/>
    <property type="match status" value="1"/>
</dbReference>